<evidence type="ECO:0000313" key="1">
    <source>
        <dbReference type="EMBL" id="MDX8443411.1"/>
    </source>
</evidence>
<accession>A0ABU4X4Z1</accession>
<comment type="caution">
    <text evidence="1">The sequence shown here is derived from an EMBL/GenBank/DDBJ whole genome shotgun (WGS) entry which is preliminary data.</text>
</comment>
<dbReference type="Proteomes" id="UP001272097">
    <property type="component" value="Unassembled WGS sequence"/>
</dbReference>
<sequence>MNINVDAPFPPAQLAREELLRFLSTGFAGPSFGETNEILSYLEQVASSRPSADAPAGHSLPRPRLLGFFSRLRLFPA</sequence>
<proteinExistence type="predicted"/>
<protein>
    <submittedName>
        <fullName evidence="1">Uncharacterized protein</fullName>
    </submittedName>
</protein>
<keyword evidence="2" id="KW-1185">Reference proteome</keyword>
<gene>
    <name evidence="1" type="ORF">RFM51_27975</name>
</gene>
<dbReference type="RefSeq" id="WP_320217395.1">
    <property type="nucleotide sequence ID" value="NZ_JAVIIS010000062.1"/>
</dbReference>
<dbReference type="EMBL" id="JAVIIS010000062">
    <property type="protein sequence ID" value="MDX8443411.1"/>
    <property type="molecule type" value="Genomic_DNA"/>
</dbReference>
<reference evidence="1 2" key="1">
    <citation type="submission" date="2023-08" db="EMBL/GenBank/DDBJ databases">
        <title>Implementing the SeqCode for naming new Mesorhizobium species isolated from Vachellia karroo root nodules.</title>
        <authorList>
            <person name="Van Lill M."/>
        </authorList>
    </citation>
    <scope>NUCLEOTIDE SEQUENCE [LARGE SCALE GENOMIC DNA]</scope>
    <source>
        <strain evidence="1 2">VK3E</strain>
    </source>
</reference>
<name>A0ABU4X4Z1_9HYPH</name>
<organism evidence="1 2">
    <name type="scientific">Mesorhizobium australafricanum</name>
    <dbReference type="NCBI Taxonomy" id="3072311"/>
    <lineage>
        <taxon>Bacteria</taxon>
        <taxon>Pseudomonadati</taxon>
        <taxon>Pseudomonadota</taxon>
        <taxon>Alphaproteobacteria</taxon>
        <taxon>Hyphomicrobiales</taxon>
        <taxon>Phyllobacteriaceae</taxon>
        <taxon>Mesorhizobium</taxon>
    </lineage>
</organism>
<evidence type="ECO:0000313" key="2">
    <source>
        <dbReference type="Proteomes" id="UP001272097"/>
    </source>
</evidence>